<keyword evidence="4" id="KW-1185">Reference proteome</keyword>
<organism evidence="1 3">
    <name type="scientific">Paenibacillus barcinonensis</name>
    <dbReference type="NCBI Taxonomy" id="198119"/>
    <lineage>
        <taxon>Bacteria</taxon>
        <taxon>Bacillati</taxon>
        <taxon>Bacillota</taxon>
        <taxon>Bacilli</taxon>
        <taxon>Bacillales</taxon>
        <taxon>Paenibacillaceae</taxon>
        <taxon>Paenibacillus</taxon>
    </lineage>
</organism>
<dbReference type="Proteomes" id="UP000247790">
    <property type="component" value="Unassembled WGS sequence"/>
</dbReference>
<evidence type="ECO:0000313" key="4">
    <source>
        <dbReference type="Proteomes" id="UP000509327"/>
    </source>
</evidence>
<accession>A0A2V4UT01</accession>
<gene>
    <name evidence="1" type="ORF">DFQ00_13021</name>
    <name evidence="2" type="ORF">HUB98_12255</name>
</gene>
<evidence type="ECO:0000313" key="3">
    <source>
        <dbReference type="Proteomes" id="UP000247790"/>
    </source>
</evidence>
<dbReference type="Proteomes" id="UP000509327">
    <property type="component" value="Chromosome"/>
</dbReference>
<evidence type="ECO:0000313" key="2">
    <source>
        <dbReference type="EMBL" id="QKS57024.1"/>
    </source>
</evidence>
<reference evidence="2 4" key="2">
    <citation type="submission" date="2020-06" db="EMBL/GenBank/DDBJ databases">
        <title>Complete genome of Paenibacillus barcinonensis KACC11450.</title>
        <authorList>
            <person name="Kim M."/>
            <person name="Park Y.-J."/>
            <person name="Shin J.-H."/>
        </authorList>
    </citation>
    <scope>NUCLEOTIDE SEQUENCE [LARGE SCALE GENOMIC DNA]</scope>
    <source>
        <strain evidence="2 4">KACC11450</strain>
    </source>
</reference>
<evidence type="ECO:0000313" key="1">
    <source>
        <dbReference type="EMBL" id="PYE43213.1"/>
    </source>
</evidence>
<dbReference type="RefSeq" id="WP_110899379.1">
    <property type="nucleotide sequence ID" value="NZ_CP054614.1"/>
</dbReference>
<proteinExistence type="predicted"/>
<dbReference type="EMBL" id="QJSW01000030">
    <property type="protein sequence ID" value="PYE43213.1"/>
    <property type="molecule type" value="Genomic_DNA"/>
</dbReference>
<dbReference type="EMBL" id="CP054614">
    <property type="protein sequence ID" value="QKS57024.1"/>
    <property type="molecule type" value="Genomic_DNA"/>
</dbReference>
<name>A0A2V4UT01_PAEBA</name>
<reference evidence="1 3" key="1">
    <citation type="submission" date="2018-06" db="EMBL/GenBank/DDBJ databases">
        <title>Genomic Encyclopedia of Type Strains, Phase III (KMG-III): the genomes of soil and plant-associated and newly described type strains.</title>
        <authorList>
            <person name="Whitman W."/>
        </authorList>
    </citation>
    <scope>NUCLEOTIDE SEQUENCE [LARGE SCALE GENOMIC DNA]</scope>
    <source>
        <strain evidence="1 3">CECT 7022</strain>
    </source>
</reference>
<dbReference type="OrthoDB" id="2610621at2"/>
<dbReference type="AlphaFoldDB" id="A0A2V4UT01"/>
<sequence length="227" mass="26731">MKQILVIGHYDKTDFMMYLGKLLSIDHKVLLVDATRHREYEYVFPKMDEALTLHTHDQFDVLEDIHSYESLKHSLGDSQYDFVLIDCNDEETLEGWPEVDFVYVVTSYENPVIQKNVNLIRAYFQGEKLSSVKLPVTKIIYEVSNHLDETYMDSLLDDMPLLWKESLIYYPDERDQTLKIINQYKSTVMVKRMSSPYKLVLKQVIESISGQEMSKVNALWKRAERSN</sequence>
<protein>
    <submittedName>
        <fullName evidence="1">Uncharacterized protein</fullName>
    </submittedName>
</protein>